<name>A0ABY6ME12_9BACT</name>
<proteinExistence type="predicted"/>
<organism evidence="2 3">
    <name type="scientific">Algoriphagus halophytocola</name>
    <dbReference type="NCBI Taxonomy" id="2991499"/>
    <lineage>
        <taxon>Bacteria</taxon>
        <taxon>Pseudomonadati</taxon>
        <taxon>Bacteroidota</taxon>
        <taxon>Cytophagia</taxon>
        <taxon>Cytophagales</taxon>
        <taxon>Cyclobacteriaceae</taxon>
        <taxon>Algoriphagus</taxon>
    </lineage>
</organism>
<evidence type="ECO:0000313" key="2">
    <source>
        <dbReference type="EMBL" id="UZD21388.1"/>
    </source>
</evidence>
<keyword evidence="3" id="KW-1185">Reference proteome</keyword>
<dbReference type="Pfam" id="PF11742">
    <property type="entry name" value="DUF3302"/>
    <property type="match status" value="1"/>
</dbReference>
<keyword evidence="1" id="KW-0472">Membrane</keyword>
<dbReference type="InterPro" id="IPR011223">
    <property type="entry name" value="UCP028770"/>
</dbReference>
<reference evidence="2" key="1">
    <citation type="submission" date="2022-10" db="EMBL/GenBank/DDBJ databases">
        <title>Algoriphagus sp. a novel bacteria isolate from halophytes salicornia europaea.</title>
        <authorList>
            <person name="Peng Y."/>
            <person name="Jiang L."/>
            <person name="Lee J."/>
        </authorList>
    </citation>
    <scope>NUCLEOTIDE SEQUENCE</scope>
    <source>
        <strain evidence="2">TR-M5</strain>
    </source>
</reference>
<protein>
    <submittedName>
        <fullName evidence="2">DUF3302 domain-containing protein</fullName>
    </submittedName>
</protein>
<feature type="transmembrane region" description="Helical" evidence="1">
    <location>
        <begin position="42"/>
        <end position="62"/>
    </location>
</feature>
<sequence>MKTSKFLPKLNHKSSLFLFLVSFILIPETAFANTFEDKIAEVVSWIALIVAPIVLITVFLMVHVLPEKIAEKRNHPQAEAIKTLCILSLFFGGLLWPLAWLWTYSKPVFYKMAYGTDKGDYHEETMEDLKQDKALKASSERSPKS</sequence>
<feature type="transmembrane region" description="Helical" evidence="1">
    <location>
        <begin position="83"/>
        <end position="102"/>
    </location>
</feature>
<keyword evidence="1" id="KW-1133">Transmembrane helix</keyword>
<dbReference type="EMBL" id="CP110226">
    <property type="protein sequence ID" value="UZD21388.1"/>
    <property type="molecule type" value="Genomic_DNA"/>
</dbReference>
<accession>A0ABY6ME12</accession>
<dbReference type="RefSeq" id="WP_264807861.1">
    <property type="nucleotide sequence ID" value="NZ_CP110226.1"/>
</dbReference>
<gene>
    <name evidence="2" type="ORF">OM944_12010</name>
</gene>
<evidence type="ECO:0000256" key="1">
    <source>
        <dbReference type="SAM" id="Phobius"/>
    </source>
</evidence>
<dbReference type="Proteomes" id="UP001163156">
    <property type="component" value="Chromosome"/>
</dbReference>
<keyword evidence="1" id="KW-0812">Transmembrane</keyword>
<evidence type="ECO:0000313" key="3">
    <source>
        <dbReference type="Proteomes" id="UP001163156"/>
    </source>
</evidence>